<feature type="compositionally biased region" description="Polar residues" evidence="3">
    <location>
        <begin position="29"/>
        <end position="46"/>
    </location>
</feature>
<dbReference type="GO" id="GO:0016618">
    <property type="term" value="F:hydroxypyruvate reductase [NAD(P)H] activity"/>
    <property type="evidence" value="ECO:0007669"/>
    <property type="project" value="TreeGrafter"/>
</dbReference>
<dbReference type="InterPro" id="IPR006139">
    <property type="entry name" value="D-isomer_2_OHA_DH_cat_dom"/>
</dbReference>
<dbReference type="GO" id="GO:0030267">
    <property type="term" value="F:glyoxylate reductase (NADPH) activity"/>
    <property type="evidence" value="ECO:0007669"/>
    <property type="project" value="TreeGrafter"/>
</dbReference>
<dbReference type="PANTHER" id="PTHR10996:SF264">
    <property type="entry name" value="HYPOTHETICAL D-ISOMER SPECIFIC 2-HYDROXYACID DEHYDROGENASE (EUROFUNG)"/>
    <property type="match status" value="1"/>
</dbReference>
<evidence type="ECO:0000259" key="5">
    <source>
        <dbReference type="Pfam" id="PF02826"/>
    </source>
</evidence>
<evidence type="ECO:0000259" key="4">
    <source>
        <dbReference type="Pfam" id="PF00389"/>
    </source>
</evidence>
<feature type="region of interest" description="Disordered" evidence="3">
    <location>
        <begin position="29"/>
        <end position="48"/>
    </location>
</feature>
<dbReference type="GO" id="GO:0051287">
    <property type="term" value="F:NAD binding"/>
    <property type="evidence" value="ECO:0007669"/>
    <property type="project" value="InterPro"/>
</dbReference>
<keyword evidence="7" id="KW-1185">Reference proteome</keyword>
<accession>A0AAW0Z1B7</accession>
<dbReference type="KEGG" id="kne:92180565"/>
<gene>
    <name evidence="6" type="ORF">IAR55_003307</name>
</gene>
<evidence type="ECO:0000256" key="3">
    <source>
        <dbReference type="SAM" id="MobiDB-lite"/>
    </source>
</evidence>
<dbReference type="Pfam" id="PF00389">
    <property type="entry name" value="2-Hacid_dh"/>
    <property type="match status" value="1"/>
</dbReference>
<proteinExistence type="inferred from homology"/>
<protein>
    <recommendedName>
        <fullName evidence="8">Phosphoglycerate dehydrogenase</fullName>
    </recommendedName>
</protein>
<sequence>MNSVSTPELNLNPYHPAVTTLKTAHSTDHISSSSLPVTDSATSASDTAPHCHPMLFPLHTSCTQQIEDASLPTPPGETNFPAKQATIYFPAPVHPEAIQYAKSRFGQVITSQEMDRDQAWNVCHGVVNRANPITSQTIEKAPKLCAISIVGVGYDTIDIPACREKDVAVMNCPGANSSAVAELTLALTLWLLRRVAELDRRLRSGEKMLSIDNLGKGLKGKIVGMIGMGDTARKAAELFHHAFNCPIHIFSPTSPATRWTSHDPNGTLPHTRHTSLSNLLPLVDILTLHCPLTVSTRDLISDKELAIMKEGSILVNMSRGAVVNEGALAEALKIGKTIGGAASDVFKHEPAHKDDVAGLLDLDNFIGTPHIGGSTVEAQIDVCLLAIDQLAGYFDGYQIHNRVC</sequence>
<name>A0AAW0Z1B7_9TREE</name>
<dbReference type="AlphaFoldDB" id="A0AAW0Z1B7"/>
<dbReference type="PROSITE" id="PS00671">
    <property type="entry name" value="D_2_HYDROXYACID_DH_3"/>
    <property type="match status" value="1"/>
</dbReference>
<organism evidence="6 7">
    <name type="scientific">Kwoniella newhampshirensis</name>
    <dbReference type="NCBI Taxonomy" id="1651941"/>
    <lineage>
        <taxon>Eukaryota</taxon>
        <taxon>Fungi</taxon>
        <taxon>Dikarya</taxon>
        <taxon>Basidiomycota</taxon>
        <taxon>Agaricomycotina</taxon>
        <taxon>Tremellomycetes</taxon>
        <taxon>Tremellales</taxon>
        <taxon>Cryptococcaceae</taxon>
        <taxon>Kwoniella</taxon>
    </lineage>
</organism>
<dbReference type="Pfam" id="PF02826">
    <property type="entry name" value="2-Hacid_dh_C"/>
    <property type="match status" value="1"/>
</dbReference>
<feature type="domain" description="D-isomer specific 2-hydroxyacid dehydrogenase catalytic" evidence="4">
    <location>
        <begin position="92"/>
        <end position="403"/>
    </location>
</feature>
<comment type="caution">
    <text evidence="6">The sequence shown here is derived from an EMBL/GenBank/DDBJ whole genome shotgun (WGS) entry which is preliminary data.</text>
</comment>
<dbReference type="PANTHER" id="PTHR10996">
    <property type="entry name" value="2-HYDROXYACID DEHYDROGENASE-RELATED"/>
    <property type="match status" value="1"/>
</dbReference>
<evidence type="ECO:0008006" key="8">
    <source>
        <dbReference type="Google" id="ProtNLM"/>
    </source>
</evidence>
<dbReference type="Proteomes" id="UP001388673">
    <property type="component" value="Unassembled WGS sequence"/>
</dbReference>
<feature type="domain" description="D-isomer specific 2-hydroxyacid dehydrogenase NAD-binding" evidence="5">
    <location>
        <begin position="185"/>
        <end position="372"/>
    </location>
</feature>
<evidence type="ECO:0000256" key="1">
    <source>
        <dbReference type="ARBA" id="ARBA00023002"/>
    </source>
</evidence>
<evidence type="ECO:0000313" key="6">
    <source>
        <dbReference type="EMBL" id="KAK8854568.1"/>
    </source>
</evidence>
<reference evidence="6 7" key="1">
    <citation type="journal article" date="2024" name="bioRxiv">
        <title>Comparative genomics of Cryptococcus and Kwoniella reveals pathogenesis evolution and contrasting karyotype dynamics via intercentromeric recombination or chromosome fusion.</title>
        <authorList>
            <person name="Coelho M.A."/>
            <person name="David-Palma M."/>
            <person name="Shea T."/>
            <person name="Bowers K."/>
            <person name="McGinley-Smith S."/>
            <person name="Mohammad A.W."/>
            <person name="Gnirke A."/>
            <person name="Yurkov A.M."/>
            <person name="Nowrousian M."/>
            <person name="Sun S."/>
            <person name="Cuomo C.A."/>
            <person name="Heitman J."/>
        </authorList>
    </citation>
    <scope>NUCLEOTIDE SEQUENCE [LARGE SCALE GENOMIC DNA]</scope>
    <source>
        <strain evidence="6 7">CBS 13917</strain>
    </source>
</reference>
<dbReference type="EMBL" id="JBCAWK010000006">
    <property type="protein sequence ID" value="KAK8854568.1"/>
    <property type="molecule type" value="Genomic_DNA"/>
</dbReference>
<dbReference type="GO" id="GO:0005829">
    <property type="term" value="C:cytosol"/>
    <property type="evidence" value="ECO:0007669"/>
    <property type="project" value="TreeGrafter"/>
</dbReference>
<comment type="similarity">
    <text evidence="2">Belongs to the D-isomer specific 2-hydroxyacid dehydrogenase family.</text>
</comment>
<evidence type="ECO:0000313" key="7">
    <source>
        <dbReference type="Proteomes" id="UP001388673"/>
    </source>
</evidence>
<dbReference type="RefSeq" id="XP_066802806.1">
    <property type="nucleotide sequence ID" value="XM_066946414.1"/>
</dbReference>
<dbReference type="InterPro" id="IPR036291">
    <property type="entry name" value="NAD(P)-bd_dom_sf"/>
</dbReference>
<dbReference type="InterPro" id="IPR006140">
    <property type="entry name" value="D-isomer_DH_NAD-bd"/>
</dbReference>
<evidence type="ECO:0000256" key="2">
    <source>
        <dbReference type="RuleBase" id="RU003719"/>
    </source>
</evidence>
<keyword evidence="1 2" id="KW-0560">Oxidoreductase</keyword>
<dbReference type="GeneID" id="92180565"/>
<dbReference type="InterPro" id="IPR029753">
    <property type="entry name" value="D-isomer_DH_CS"/>
</dbReference>
<dbReference type="Gene3D" id="3.40.50.720">
    <property type="entry name" value="NAD(P)-binding Rossmann-like Domain"/>
    <property type="match status" value="2"/>
</dbReference>
<dbReference type="SUPFAM" id="SSF52283">
    <property type="entry name" value="Formate/glycerate dehydrogenase catalytic domain-like"/>
    <property type="match status" value="1"/>
</dbReference>
<dbReference type="SUPFAM" id="SSF51735">
    <property type="entry name" value="NAD(P)-binding Rossmann-fold domains"/>
    <property type="match status" value="1"/>
</dbReference>
<dbReference type="InterPro" id="IPR050223">
    <property type="entry name" value="D-isomer_2-hydroxyacid_DH"/>
</dbReference>